<dbReference type="EMBL" id="LQYW01000172">
    <property type="protein sequence ID" value="KYD22977.1"/>
    <property type="molecule type" value="Genomic_DNA"/>
</dbReference>
<comment type="caution">
    <text evidence="4">The sequence shown here is derived from an EMBL/GenBank/DDBJ whole genome shotgun (WGS) entry which is preliminary data.</text>
</comment>
<dbReference type="InterPro" id="IPR000182">
    <property type="entry name" value="GNAT_dom"/>
</dbReference>
<organism evidence="4 5">
    <name type="scientific">Parageobacillus toebii</name>
    <dbReference type="NCBI Taxonomy" id="153151"/>
    <lineage>
        <taxon>Bacteria</taxon>
        <taxon>Bacillati</taxon>
        <taxon>Bacillota</taxon>
        <taxon>Bacilli</taxon>
        <taxon>Bacillales</taxon>
        <taxon>Anoxybacillaceae</taxon>
        <taxon>Parageobacillus</taxon>
    </lineage>
</organism>
<accession>A0A150MEK3</accession>
<dbReference type="Gene3D" id="3.40.630.30">
    <property type="match status" value="1"/>
</dbReference>
<evidence type="ECO:0000256" key="2">
    <source>
        <dbReference type="ARBA" id="ARBA00023315"/>
    </source>
</evidence>
<dbReference type="PATRIC" id="fig|153151.4.peg.1983"/>
<reference evidence="4 5" key="1">
    <citation type="submission" date="2016-01" db="EMBL/GenBank/DDBJ databases">
        <title>Draft Genome Sequences of Seven Thermophilic Sporeformers Isolated from Foods.</title>
        <authorList>
            <person name="Berendsen E.M."/>
            <person name="Wells-Bennik M.H."/>
            <person name="Krawcyk A.O."/>
            <person name="De Jong A."/>
            <person name="Holsappel S."/>
            <person name="Eijlander R.T."/>
            <person name="Kuipers O.P."/>
        </authorList>
    </citation>
    <scope>NUCLEOTIDE SEQUENCE [LARGE SCALE GENOMIC DNA]</scope>
    <source>
        <strain evidence="4 5">B4110</strain>
    </source>
</reference>
<dbReference type="SUPFAM" id="SSF55729">
    <property type="entry name" value="Acyl-CoA N-acyltransferases (Nat)"/>
    <property type="match status" value="1"/>
</dbReference>
<dbReference type="InterPro" id="IPR051556">
    <property type="entry name" value="N-term/lysine_N-AcTrnsfr"/>
</dbReference>
<keyword evidence="1" id="KW-0808">Transferase</keyword>
<sequence length="153" mass="18479">MKIIQTTNADIIAKLNRSVHDLHVQRYPQYFKEYAYEAVKAFFQSIINKDNFIFLLLEDNEEAIGYAWIEIRKYQETPFRKAYKSIYVHQISIVETERKKGYGSKLMEEIYRIASHHKIDLVELDYWAENEAAKDFYRKQGFSTYREIVYKRL</sequence>
<gene>
    <name evidence="4" type="ORF">B4110_1900</name>
</gene>
<dbReference type="PANTHER" id="PTHR42919:SF8">
    <property type="entry name" value="N-ALPHA-ACETYLTRANSFERASE 50"/>
    <property type="match status" value="1"/>
</dbReference>
<evidence type="ECO:0000259" key="3">
    <source>
        <dbReference type="PROSITE" id="PS51186"/>
    </source>
</evidence>
<name>A0A150MEK3_9BACL</name>
<feature type="domain" description="N-acetyltransferase" evidence="3">
    <location>
        <begin position="10"/>
        <end position="153"/>
    </location>
</feature>
<evidence type="ECO:0000256" key="1">
    <source>
        <dbReference type="ARBA" id="ARBA00022679"/>
    </source>
</evidence>
<protein>
    <recommendedName>
        <fullName evidence="3">N-acetyltransferase domain-containing protein</fullName>
    </recommendedName>
</protein>
<dbReference type="PANTHER" id="PTHR42919">
    <property type="entry name" value="N-ALPHA-ACETYLTRANSFERASE"/>
    <property type="match status" value="1"/>
</dbReference>
<evidence type="ECO:0000313" key="5">
    <source>
        <dbReference type="Proteomes" id="UP000075324"/>
    </source>
</evidence>
<dbReference type="RefSeq" id="WP_015863972.1">
    <property type="nucleotide sequence ID" value="NZ_LQYW01000172.1"/>
</dbReference>
<dbReference type="PROSITE" id="PS51186">
    <property type="entry name" value="GNAT"/>
    <property type="match status" value="1"/>
</dbReference>
<keyword evidence="2" id="KW-0012">Acyltransferase</keyword>
<dbReference type="AlphaFoldDB" id="A0A150MEK3"/>
<dbReference type="Pfam" id="PF00583">
    <property type="entry name" value="Acetyltransf_1"/>
    <property type="match status" value="1"/>
</dbReference>
<dbReference type="Proteomes" id="UP000075324">
    <property type="component" value="Unassembled WGS sequence"/>
</dbReference>
<dbReference type="InterPro" id="IPR016181">
    <property type="entry name" value="Acyl_CoA_acyltransferase"/>
</dbReference>
<proteinExistence type="predicted"/>
<dbReference type="CDD" id="cd04301">
    <property type="entry name" value="NAT_SF"/>
    <property type="match status" value="1"/>
</dbReference>
<evidence type="ECO:0000313" key="4">
    <source>
        <dbReference type="EMBL" id="KYD22977.1"/>
    </source>
</evidence>
<dbReference type="GO" id="GO:0016747">
    <property type="term" value="F:acyltransferase activity, transferring groups other than amino-acyl groups"/>
    <property type="evidence" value="ECO:0007669"/>
    <property type="project" value="InterPro"/>
</dbReference>